<feature type="signal peptide" evidence="1">
    <location>
        <begin position="1"/>
        <end position="25"/>
    </location>
</feature>
<dbReference type="Proteomes" id="UP001230685">
    <property type="component" value="Unassembled WGS sequence"/>
</dbReference>
<keyword evidence="3" id="KW-0255">Endonuclease</keyword>
<dbReference type="Gene3D" id="3.60.10.10">
    <property type="entry name" value="Endonuclease/exonuclease/phosphatase"/>
    <property type="match status" value="1"/>
</dbReference>
<dbReference type="Pfam" id="PF03372">
    <property type="entry name" value="Exo_endo_phos"/>
    <property type="match status" value="1"/>
</dbReference>
<name>A0ABT9EKT8_9SPHN</name>
<dbReference type="InterPro" id="IPR036691">
    <property type="entry name" value="Endo/exonu/phosph_ase_sf"/>
</dbReference>
<keyword evidence="1" id="KW-0732">Signal</keyword>
<keyword evidence="3" id="KW-0378">Hydrolase</keyword>
<protein>
    <submittedName>
        <fullName evidence="3">Endonuclease/exonuclease/phosphatase family protein</fullName>
    </submittedName>
</protein>
<reference evidence="3 4" key="1">
    <citation type="submission" date="2023-07" db="EMBL/GenBank/DDBJ databases">
        <authorList>
            <person name="Kim M.K."/>
        </authorList>
    </citation>
    <scope>NUCLEOTIDE SEQUENCE [LARGE SCALE GENOMIC DNA]</scope>
    <source>
        <strain evidence="3 4">KR1UV-12</strain>
    </source>
</reference>
<sequence length="341" mass="36130">MMIGRWIGAGLVAMAATTVAMPAAATPAGLSVMTYNVDGLPWPLASGRPEAMAAIAAQLRALRRAGRQPAVVALQEAFGDDAKAIGQAAGYRYMAVGPARDQSPPAQTASDRRFMDDGSIFAGERLGKRVDSGLVIFSDNPILAVRRMAYSVCAGYDCLANKGALAALIAVPGAGPVTVIDTHLNSACASGVPRARHRYAYRRQLEQLAGFEQSLARPDTVMLTAGDFNVGQDPRRNADFRTRFVAASGRLGIAAANGVRVAAAGLNDLRASLQRRKDWLLYRPSAFYAVRPIELTPFGRDRDGTMLSDHIGVVVRYGLRALTGGASITAARDRAVTRAST</sequence>
<dbReference type="RefSeq" id="WP_305173290.1">
    <property type="nucleotide sequence ID" value="NZ_JAUUDS010000004.1"/>
</dbReference>
<proteinExistence type="predicted"/>
<dbReference type="InterPro" id="IPR005135">
    <property type="entry name" value="Endo/exonuclease/phosphatase"/>
</dbReference>
<dbReference type="PANTHER" id="PTHR16320:SF23">
    <property type="entry name" value="SPHINGOMYELINASE C 1"/>
    <property type="match status" value="1"/>
</dbReference>
<keyword evidence="3" id="KW-0540">Nuclease</keyword>
<dbReference type="PANTHER" id="PTHR16320">
    <property type="entry name" value="SPHINGOMYELINASE FAMILY MEMBER"/>
    <property type="match status" value="1"/>
</dbReference>
<dbReference type="GO" id="GO:0004519">
    <property type="term" value="F:endonuclease activity"/>
    <property type="evidence" value="ECO:0007669"/>
    <property type="project" value="UniProtKB-KW"/>
</dbReference>
<dbReference type="EMBL" id="JAUUDS010000004">
    <property type="protein sequence ID" value="MDP1027582.1"/>
    <property type="molecule type" value="Genomic_DNA"/>
</dbReference>
<keyword evidence="4" id="KW-1185">Reference proteome</keyword>
<dbReference type="InterPro" id="IPR038772">
    <property type="entry name" value="Sph/SMPD2-like"/>
</dbReference>
<accession>A0ABT9EKT8</accession>
<evidence type="ECO:0000256" key="1">
    <source>
        <dbReference type="SAM" id="SignalP"/>
    </source>
</evidence>
<feature type="chain" id="PRO_5047217881" evidence="1">
    <location>
        <begin position="26"/>
        <end position="341"/>
    </location>
</feature>
<evidence type="ECO:0000313" key="4">
    <source>
        <dbReference type="Proteomes" id="UP001230685"/>
    </source>
</evidence>
<evidence type="ECO:0000259" key="2">
    <source>
        <dbReference type="Pfam" id="PF03372"/>
    </source>
</evidence>
<organism evidence="3 4">
    <name type="scientific">Sphingomonas aurea</name>
    <dbReference type="NCBI Taxonomy" id="3063994"/>
    <lineage>
        <taxon>Bacteria</taxon>
        <taxon>Pseudomonadati</taxon>
        <taxon>Pseudomonadota</taxon>
        <taxon>Alphaproteobacteria</taxon>
        <taxon>Sphingomonadales</taxon>
        <taxon>Sphingomonadaceae</taxon>
        <taxon>Sphingomonas</taxon>
    </lineage>
</organism>
<dbReference type="SUPFAM" id="SSF56219">
    <property type="entry name" value="DNase I-like"/>
    <property type="match status" value="1"/>
</dbReference>
<gene>
    <name evidence="3" type="ORF">Q5H91_10190</name>
</gene>
<feature type="domain" description="Endonuclease/exonuclease/phosphatase" evidence="2">
    <location>
        <begin position="33"/>
        <end position="310"/>
    </location>
</feature>
<comment type="caution">
    <text evidence="3">The sequence shown here is derived from an EMBL/GenBank/DDBJ whole genome shotgun (WGS) entry which is preliminary data.</text>
</comment>
<evidence type="ECO:0000313" key="3">
    <source>
        <dbReference type="EMBL" id="MDP1027582.1"/>
    </source>
</evidence>